<feature type="binding site" evidence="6">
    <location>
        <position position="275"/>
    </location>
    <ligand>
        <name>Zn(2+)</name>
        <dbReference type="ChEBI" id="CHEBI:29105"/>
    </ligand>
</feature>
<evidence type="ECO:0000256" key="3">
    <source>
        <dbReference type="ARBA" id="ARBA00022694"/>
    </source>
</evidence>
<comment type="function">
    <text evidence="6">Exchanges the guanine residue with 7-cyano-7-deazaguanine (preQ0) at position 15 in the dihydrouridine loop (D-loop) of archaeal tRNAs.</text>
</comment>
<keyword evidence="1 6" id="KW-0328">Glycosyltransferase</keyword>
<keyword evidence="5 6" id="KW-0862">Zinc</keyword>
<dbReference type="Gene3D" id="3.20.20.105">
    <property type="entry name" value="Queuine tRNA-ribosyltransferase-like"/>
    <property type="match status" value="1"/>
</dbReference>
<dbReference type="PANTHER" id="PTHR46499:SF1">
    <property type="entry name" value="QUEUINE TRNA-RIBOSYLTRANSFERASE"/>
    <property type="match status" value="1"/>
</dbReference>
<dbReference type="InterPro" id="IPR050076">
    <property type="entry name" value="ArchSynthase1/Queuine_TRR"/>
</dbReference>
<dbReference type="SUPFAM" id="SSF51713">
    <property type="entry name" value="tRNA-guanine transglycosylase"/>
    <property type="match status" value="1"/>
</dbReference>
<dbReference type="HAMAP" id="MF_01634">
    <property type="entry name" value="TgtA_arch"/>
    <property type="match status" value="1"/>
</dbReference>
<dbReference type="UniPathway" id="UPA00393"/>
<dbReference type="Gene3D" id="3.40.50.10630">
    <property type="entry name" value="Uracil-DNA glycosylase-like"/>
    <property type="match status" value="1"/>
</dbReference>
<feature type="binding site" evidence="6">
    <location>
        <position position="277"/>
    </location>
    <ligand>
        <name>Zn(2+)</name>
        <dbReference type="ChEBI" id="CHEBI:29105"/>
    </ligand>
</feature>
<feature type="active site" description="Nucleophile" evidence="6">
    <location>
        <position position="88"/>
    </location>
</feature>
<dbReference type="EC" id="2.4.2.48" evidence="6"/>
<reference evidence="8" key="1">
    <citation type="submission" date="2020-06" db="EMBL/GenBank/DDBJ databases">
        <title>Unique genomic features of the anaerobic methanotrophic archaea.</title>
        <authorList>
            <person name="Chadwick G.L."/>
            <person name="Skennerton C.T."/>
            <person name="Laso-Perez R."/>
            <person name="Leu A.O."/>
            <person name="Speth D.R."/>
            <person name="Yu H."/>
            <person name="Morgan-Lang C."/>
            <person name="Hatzenpichler R."/>
            <person name="Goudeau D."/>
            <person name="Malmstrom R."/>
            <person name="Brazelton W.J."/>
            <person name="Woyke T."/>
            <person name="Hallam S.J."/>
            <person name="Tyson G.W."/>
            <person name="Wegener G."/>
            <person name="Boetius A."/>
            <person name="Orphan V."/>
        </authorList>
    </citation>
    <scope>NUCLEOTIDE SEQUENCE</scope>
</reference>
<evidence type="ECO:0000256" key="6">
    <source>
        <dbReference type="HAMAP-Rule" id="MF_01634"/>
    </source>
</evidence>
<comment type="similarity">
    <text evidence="6">Belongs to the archaeosine tRNA-ribosyltransferase family.</text>
</comment>
<organism evidence="8">
    <name type="scientific">Candidatus Methanophagaceae archaeon ANME-1 ERB6</name>
    <dbReference type="NCBI Taxonomy" id="2759912"/>
    <lineage>
        <taxon>Archaea</taxon>
        <taxon>Methanobacteriati</taxon>
        <taxon>Methanobacteriota</taxon>
        <taxon>Stenosarchaea group</taxon>
        <taxon>Methanomicrobia</taxon>
        <taxon>Candidatus Methanophagales</taxon>
        <taxon>Candidatus Methanophagaceae</taxon>
    </lineage>
</organism>
<dbReference type="EMBL" id="MT631520">
    <property type="protein sequence ID" value="QNO52751.1"/>
    <property type="molecule type" value="Genomic_DNA"/>
</dbReference>
<dbReference type="SUPFAM" id="SSF88802">
    <property type="entry name" value="Pre-PUA domain"/>
    <property type="match status" value="1"/>
</dbReference>
<evidence type="ECO:0000256" key="1">
    <source>
        <dbReference type="ARBA" id="ARBA00022676"/>
    </source>
</evidence>
<dbReference type="Pfam" id="PF01702">
    <property type="entry name" value="TGT"/>
    <property type="match status" value="1"/>
</dbReference>
<dbReference type="InterPro" id="IPR002616">
    <property type="entry name" value="tRNA_ribo_trans-like"/>
</dbReference>
<evidence type="ECO:0000256" key="2">
    <source>
        <dbReference type="ARBA" id="ARBA00022679"/>
    </source>
</evidence>
<evidence type="ECO:0000259" key="7">
    <source>
        <dbReference type="Pfam" id="PF01702"/>
    </source>
</evidence>
<dbReference type="NCBIfam" id="TIGR00449">
    <property type="entry name" value="tgt_general"/>
    <property type="match status" value="1"/>
</dbReference>
<keyword evidence="3 6" id="KW-0819">tRNA processing</keyword>
<dbReference type="GO" id="GO:0005737">
    <property type="term" value="C:cytoplasm"/>
    <property type="evidence" value="ECO:0007669"/>
    <property type="project" value="TreeGrafter"/>
</dbReference>
<sequence length="504" mass="56861">MEFEILHKDLMGRIGKLRTPRGVVETPTIMPVINPNLMSLRADEMKKYGAEMLITNAYIIYKKVNLREEAVKNGIHSLLGCEMPIMTDSGSYQLSEYKDVEVSNREILGFQQCICSDVCVPLDIPTAPYVKRKRAKDDLDETLSRMREARNIIQTENGMLAGVVQGSTFLDLRRESAKGVAEIGFDVYAIGGLVPLLESHQFDTLVDIIVASKTNLPLNAPVHLFGAGHPMLFPLAVALGCDLFDSAAYALYAKGKRYMTEGGTRKVDSLRYLPCSCPVCSSYSVEEVKESEDLLASHNLWVTFEEMRTVKQSIAEGSLWELCERRCRAYPALLNALKHITAYAELIEKYDPVTKRPFFYLGATSAHRPEVLRYSYRLNRFKLSGNVLITATETKKPKSKEEELENENYDYDHLFFVKPPFGPCPVELKESYPVGQSEIPAEVDSEAKTVALQNVLKLLKLNKGKAKFVFLYDDRSWEHPLIAEIAKYTEVRKRNVSAQNSVDV</sequence>
<comment type="cofactor">
    <cofactor evidence="6">
        <name>Zn(2+)</name>
        <dbReference type="ChEBI" id="CHEBI:29105"/>
    </cofactor>
    <text evidence="6">Binds 1 zinc ion per subunit.</text>
</comment>
<dbReference type="InterPro" id="IPR004804">
    <property type="entry name" value="TgtA"/>
</dbReference>
<comment type="pathway">
    <text evidence="6">tRNA modification; archaeosine-tRNA biosynthesis.</text>
</comment>
<dbReference type="PANTHER" id="PTHR46499">
    <property type="entry name" value="QUEUINE TRNA-RIBOSYLTRANSFERASE"/>
    <property type="match status" value="1"/>
</dbReference>
<dbReference type="GO" id="GO:0002099">
    <property type="term" value="P:tRNA wobble guanine modification"/>
    <property type="evidence" value="ECO:0007669"/>
    <property type="project" value="TreeGrafter"/>
</dbReference>
<gene>
    <name evidence="6 8" type="primary">tgtA</name>
    <name evidence="8" type="ORF">KDAIOKAM_00020</name>
</gene>
<dbReference type="InterPro" id="IPR036511">
    <property type="entry name" value="TGT-like_sf"/>
</dbReference>
<evidence type="ECO:0000313" key="8">
    <source>
        <dbReference type="EMBL" id="QNO52751.1"/>
    </source>
</evidence>
<keyword evidence="4 6" id="KW-0479">Metal-binding</keyword>
<evidence type="ECO:0000256" key="5">
    <source>
        <dbReference type="ARBA" id="ARBA00022833"/>
    </source>
</evidence>
<comment type="catalytic activity">
    <reaction evidence="6">
        <text>guanosine(15) in tRNA + 7-cyano-7-carbaguanine = 7-cyano-7-carbaguanosine(15) in tRNA + guanine</text>
        <dbReference type="Rhea" id="RHEA:43164"/>
        <dbReference type="Rhea" id="RHEA-COMP:10371"/>
        <dbReference type="Rhea" id="RHEA-COMP:10372"/>
        <dbReference type="ChEBI" id="CHEBI:16235"/>
        <dbReference type="ChEBI" id="CHEBI:45075"/>
        <dbReference type="ChEBI" id="CHEBI:74269"/>
        <dbReference type="ChEBI" id="CHEBI:82850"/>
        <dbReference type="EC" id="2.4.2.48"/>
    </reaction>
</comment>
<dbReference type="GO" id="GO:0008270">
    <property type="term" value="F:zinc ion binding"/>
    <property type="evidence" value="ECO:0007669"/>
    <property type="project" value="UniProtKB-UniRule"/>
</dbReference>
<feature type="domain" description="tRNA-guanine(15) transglycosylase-like" evidence="7">
    <location>
        <begin position="12"/>
        <end position="331"/>
    </location>
</feature>
<keyword evidence="2 6" id="KW-0808">Transferase</keyword>
<feature type="binding site" evidence="6">
    <location>
        <position position="280"/>
    </location>
    <ligand>
        <name>Zn(2+)</name>
        <dbReference type="ChEBI" id="CHEBI:29105"/>
    </ligand>
</feature>
<dbReference type="GO" id="GO:0016763">
    <property type="term" value="F:pentosyltransferase activity"/>
    <property type="evidence" value="ECO:0007669"/>
    <property type="project" value="UniProtKB-UniRule"/>
</dbReference>
<dbReference type="NCBIfam" id="TIGR00432">
    <property type="entry name" value="arcsn_tRNA_tgt"/>
    <property type="match status" value="1"/>
</dbReference>
<dbReference type="AlphaFoldDB" id="A0A7G9YXL7"/>
<proteinExistence type="inferred from homology"/>
<feature type="binding site" evidence="6">
    <location>
        <position position="192"/>
    </location>
    <ligand>
        <name>substrate</name>
    </ligand>
</feature>
<name>A0A7G9YXL7_9EURY</name>
<accession>A0A7G9YXL7</accession>
<evidence type="ECO:0000256" key="4">
    <source>
        <dbReference type="ARBA" id="ARBA00022723"/>
    </source>
</evidence>
<feature type="binding site" evidence="6">
    <location>
        <position position="123"/>
    </location>
    <ligand>
        <name>substrate</name>
    </ligand>
</feature>
<protein>
    <recommendedName>
        <fullName evidence="6">tRNA-guanine(15) transglycosylase</fullName>
        <ecNumber evidence="6">2.4.2.48</ecNumber>
    </recommendedName>
    <alternativeName>
        <fullName evidence="6">7-cyano-7-deazaguanine tRNA-ribosyltransferase</fullName>
    </alternativeName>
    <alternativeName>
        <fullName evidence="6">Archaeal tRNA-guanine transglycosylase</fullName>
    </alternativeName>
</protein>